<feature type="transmembrane region" description="Helical" evidence="9">
    <location>
        <begin position="18"/>
        <end position="35"/>
    </location>
</feature>
<keyword evidence="5 9" id="KW-1003">Cell membrane</keyword>
<dbReference type="InterPro" id="IPR011701">
    <property type="entry name" value="MFS"/>
</dbReference>
<proteinExistence type="inferred from homology"/>
<evidence type="ECO:0000256" key="2">
    <source>
        <dbReference type="ARBA" id="ARBA00006236"/>
    </source>
</evidence>
<feature type="transmembrane region" description="Helical" evidence="9">
    <location>
        <begin position="377"/>
        <end position="399"/>
    </location>
</feature>
<dbReference type="EMBL" id="JBHUCX010000058">
    <property type="protein sequence ID" value="MFD1676417.1"/>
    <property type="molecule type" value="Genomic_DNA"/>
</dbReference>
<dbReference type="Gene3D" id="1.20.1720.10">
    <property type="entry name" value="Multidrug resistance protein D"/>
    <property type="match status" value="1"/>
</dbReference>
<dbReference type="Proteomes" id="UP001597079">
    <property type="component" value="Unassembled WGS sequence"/>
</dbReference>
<organism evidence="11 12">
    <name type="scientific">Alicyclobacillus fodiniaquatilis</name>
    <dbReference type="NCBI Taxonomy" id="1661150"/>
    <lineage>
        <taxon>Bacteria</taxon>
        <taxon>Bacillati</taxon>
        <taxon>Bacillota</taxon>
        <taxon>Bacilli</taxon>
        <taxon>Bacillales</taxon>
        <taxon>Alicyclobacillaceae</taxon>
        <taxon>Alicyclobacillus</taxon>
    </lineage>
</organism>
<sequence>MTYTDETEAEQISSSRRLRIAIILGALSALAPLSIDMYLPSLPALTTALQTNTSLAQLSLTCCLLGLALGQLFAGPLSDRFGRRSPLIVGLGIYAISSVLCAFVPSIWWLIVLRLIQGTAGAAGIVISRAVVRDMYSGTEMTRFFSLLMLINGVAPILAPVFGGQLLRVTSWRGVFIVLGILGVAMLIGVLFGLPESLPEERRATGGVKGTLFTFGGLLADRTFMGYALSQGLVMAAMFGYISGSPFVLQNIFGVSPQMFSVCFAINGLGIIIASQISGRLAARVGETKLLIIGLTLAALGGLALLLMILLGEGLFAILPPLFVLVSSVGVVATTSSSLAMQNQGKAAGSAAALLGVPQLILGAVAAPLVGLGGSHAATPMGVVIAIADVGAGVCYMALARRR</sequence>
<dbReference type="PROSITE" id="PS00216">
    <property type="entry name" value="SUGAR_TRANSPORT_1"/>
    <property type="match status" value="1"/>
</dbReference>
<gene>
    <name evidence="11" type="ORF">ACFSB2_17075</name>
</gene>
<comment type="similarity">
    <text evidence="3">Belongs to the major facilitator superfamily. TCR/Tet family.</text>
</comment>
<keyword evidence="8 9" id="KW-0472">Membrane</keyword>
<dbReference type="SUPFAM" id="SSF103473">
    <property type="entry name" value="MFS general substrate transporter"/>
    <property type="match status" value="1"/>
</dbReference>
<dbReference type="InterPro" id="IPR001958">
    <property type="entry name" value="Tet-R_TetA/multi-R_MdtG-like"/>
</dbReference>
<protein>
    <recommendedName>
        <fullName evidence="9">Bcr/CflA family efflux transporter</fullName>
    </recommendedName>
</protein>
<dbReference type="InterPro" id="IPR005829">
    <property type="entry name" value="Sugar_transporter_CS"/>
</dbReference>
<name>A0ABW4JNJ2_9BACL</name>
<evidence type="ECO:0000256" key="9">
    <source>
        <dbReference type="RuleBase" id="RU365088"/>
    </source>
</evidence>
<feature type="transmembrane region" description="Helical" evidence="9">
    <location>
        <begin position="290"/>
        <end position="312"/>
    </location>
</feature>
<evidence type="ECO:0000313" key="12">
    <source>
        <dbReference type="Proteomes" id="UP001597079"/>
    </source>
</evidence>
<feature type="transmembrane region" description="Helical" evidence="9">
    <location>
        <begin position="115"/>
        <end position="132"/>
    </location>
</feature>
<keyword evidence="12" id="KW-1185">Reference proteome</keyword>
<feature type="transmembrane region" description="Helical" evidence="9">
    <location>
        <begin position="174"/>
        <end position="194"/>
    </location>
</feature>
<dbReference type="PROSITE" id="PS50850">
    <property type="entry name" value="MFS"/>
    <property type="match status" value="1"/>
</dbReference>
<dbReference type="NCBIfam" id="TIGR00710">
    <property type="entry name" value="efflux_Bcr_CflA"/>
    <property type="match status" value="1"/>
</dbReference>
<reference evidence="12" key="1">
    <citation type="journal article" date="2019" name="Int. J. Syst. Evol. Microbiol.">
        <title>The Global Catalogue of Microorganisms (GCM) 10K type strain sequencing project: providing services to taxonomists for standard genome sequencing and annotation.</title>
        <authorList>
            <consortium name="The Broad Institute Genomics Platform"/>
            <consortium name="The Broad Institute Genome Sequencing Center for Infectious Disease"/>
            <person name="Wu L."/>
            <person name="Ma J."/>
        </authorList>
    </citation>
    <scope>NUCLEOTIDE SEQUENCE [LARGE SCALE GENOMIC DNA]</scope>
    <source>
        <strain evidence="12">CGMCC 1.12286</strain>
    </source>
</reference>
<keyword evidence="6 9" id="KW-0812">Transmembrane</keyword>
<evidence type="ECO:0000256" key="4">
    <source>
        <dbReference type="ARBA" id="ARBA00022448"/>
    </source>
</evidence>
<evidence type="ECO:0000256" key="8">
    <source>
        <dbReference type="ARBA" id="ARBA00023136"/>
    </source>
</evidence>
<feature type="transmembrane region" description="Helical" evidence="9">
    <location>
        <begin position="318"/>
        <end position="340"/>
    </location>
</feature>
<evidence type="ECO:0000256" key="3">
    <source>
        <dbReference type="ARBA" id="ARBA00007520"/>
    </source>
</evidence>
<dbReference type="CDD" id="cd17320">
    <property type="entry name" value="MFS_MdfA_MDR_like"/>
    <property type="match status" value="1"/>
</dbReference>
<dbReference type="InterPro" id="IPR036259">
    <property type="entry name" value="MFS_trans_sf"/>
</dbReference>
<comment type="subcellular location">
    <subcellularLocation>
        <location evidence="1 9">Cell membrane</location>
        <topology evidence="1 9">Multi-pass membrane protein</topology>
    </subcellularLocation>
</comment>
<dbReference type="PANTHER" id="PTHR42718">
    <property type="entry name" value="MAJOR FACILITATOR SUPERFAMILY MULTIDRUG TRANSPORTER MFSC"/>
    <property type="match status" value="1"/>
</dbReference>
<dbReference type="PRINTS" id="PR01035">
    <property type="entry name" value="TCRTETA"/>
</dbReference>
<evidence type="ECO:0000256" key="7">
    <source>
        <dbReference type="ARBA" id="ARBA00022989"/>
    </source>
</evidence>
<accession>A0ABW4JNJ2</accession>
<comment type="caution">
    <text evidence="11">The sequence shown here is derived from an EMBL/GenBank/DDBJ whole genome shotgun (WGS) entry which is preliminary data.</text>
</comment>
<feature type="transmembrane region" description="Helical" evidence="9">
    <location>
        <begin position="144"/>
        <end position="162"/>
    </location>
</feature>
<feature type="transmembrane region" description="Helical" evidence="9">
    <location>
        <begin position="87"/>
        <end position="109"/>
    </location>
</feature>
<dbReference type="PANTHER" id="PTHR42718:SF9">
    <property type="entry name" value="MAJOR FACILITATOR SUPERFAMILY MULTIDRUG TRANSPORTER MFSC"/>
    <property type="match status" value="1"/>
</dbReference>
<keyword evidence="7 9" id="KW-1133">Transmembrane helix</keyword>
<feature type="domain" description="Major facilitator superfamily (MFS) profile" evidence="10">
    <location>
        <begin position="20"/>
        <end position="403"/>
    </location>
</feature>
<evidence type="ECO:0000256" key="6">
    <source>
        <dbReference type="ARBA" id="ARBA00022692"/>
    </source>
</evidence>
<dbReference type="InterPro" id="IPR004812">
    <property type="entry name" value="Efflux_drug-R_Bcr/CmlA"/>
</dbReference>
<evidence type="ECO:0000313" key="11">
    <source>
        <dbReference type="EMBL" id="MFD1676417.1"/>
    </source>
</evidence>
<dbReference type="InterPro" id="IPR020846">
    <property type="entry name" value="MFS_dom"/>
</dbReference>
<keyword evidence="4 9" id="KW-0813">Transport</keyword>
<evidence type="ECO:0000259" key="10">
    <source>
        <dbReference type="PROSITE" id="PS50850"/>
    </source>
</evidence>
<evidence type="ECO:0000256" key="5">
    <source>
        <dbReference type="ARBA" id="ARBA00022475"/>
    </source>
</evidence>
<dbReference type="RefSeq" id="WP_377944318.1">
    <property type="nucleotide sequence ID" value="NZ_JBHUCX010000058.1"/>
</dbReference>
<feature type="transmembrane region" description="Helical" evidence="9">
    <location>
        <begin position="259"/>
        <end position="278"/>
    </location>
</feature>
<feature type="transmembrane region" description="Helical" evidence="9">
    <location>
        <begin position="232"/>
        <end position="253"/>
    </location>
</feature>
<feature type="transmembrane region" description="Helical" evidence="9">
    <location>
        <begin position="55"/>
        <end position="75"/>
    </location>
</feature>
<comment type="similarity">
    <text evidence="2 9">Belongs to the major facilitator superfamily. Bcr/CmlA family.</text>
</comment>
<dbReference type="Pfam" id="PF07690">
    <property type="entry name" value="MFS_1"/>
    <property type="match status" value="1"/>
</dbReference>
<feature type="transmembrane region" description="Helical" evidence="9">
    <location>
        <begin position="352"/>
        <end position="371"/>
    </location>
</feature>
<evidence type="ECO:0000256" key="1">
    <source>
        <dbReference type="ARBA" id="ARBA00004651"/>
    </source>
</evidence>